<evidence type="ECO:0000313" key="1">
    <source>
        <dbReference type="EMBL" id="DAD72250.1"/>
    </source>
</evidence>
<dbReference type="EMBL" id="BK015895">
    <property type="protein sequence ID" value="DAD72250.1"/>
    <property type="molecule type" value="Genomic_DNA"/>
</dbReference>
<accession>A0A8S5LQN8</accession>
<name>A0A8S5LQN8_9CAUD</name>
<sequence>MLTSVHPFSVYAVKVRVLMRHESKQRICK</sequence>
<organism evidence="1">
    <name type="scientific">Siphoviridae sp. ctTC45</name>
    <dbReference type="NCBI Taxonomy" id="2827573"/>
    <lineage>
        <taxon>Viruses</taxon>
        <taxon>Duplodnaviria</taxon>
        <taxon>Heunggongvirae</taxon>
        <taxon>Uroviricota</taxon>
        <taxon>Caudoviricetes</taxon>
    </lineage>
</organism>
<proteinExistence type="predicted"/>
<protein>
    <submittedName>
        <fullName evidence="1">Uncharacterized protein</fullName>
    </submittedName>
</protein>
<reference evidence="1" key="1">
    <citation type="journal article" date="2021" name="Proc. Natl. Acad. Sci. U.S.A.">
        <title>A Catalog of Tens of Thousands of Viruses from Human Metagenomes Reveals Hidden Associations with Chronic Diseases.</title>
        <authorList>
            <person name="Tisza M.J."/>
            <person name="Buck C.B."/>
        </authorList>
    </citation>
    <scope>NUCLEOTIDE SEQUENCE</scope>
    <source>
        <strain evidence="1">CtTC45</strain>
    </source>
</reference>